<dbReference type="EMBL" id="JBBMFS010000012">
    <property type="protein sequence ID" value="MEQ2555803.1"/>
    <property type="molecule type" value="Genomic_DNA"/>
</dbReference>
<name>A0ABV1H8K7_9FIRM</name>
<evidence type="ECO:0000313" key="6">
    <source>
        <dbReference type="EMBL" id="MEQ2555803.1"/>
    </source>
</evidence>
<feature type="modified residue" description="4-aspartylphosphate" evidence="3">
    <location>
        <position position="56"/>
    </location>
</feature>
<protein>
    <recommendedName>
        <fullName evidence="1">Stage 0 sporulation protein A homolog</fullName>
    </recommendedName>
</protein>
<dbReference type="PANTHER" id="PTHR37299">
    <property type="entry name" value="TRANSCRIPTIONAL REGULATOR-RELATED"/>
    <property type="match status" value="1"/>
</dbReference>
<dbReference type="Gene3D" id="3.40.50.2300">
    <property type="match status" value="1"/>
</dbReference>
<evidence type="ECO:0000256" key="3">
    <source>
        <dbReference type="PROSITE-ProRule" id="PRU00169"/>
    </source>
</evidence>
<comment type="function">
    <text evidence="2">May play the central regulatory role in sporulation. It may be an element of the effector pathway responsible for the activation of sporulation genes in response to nutritional stress. Spo0A may act in concert with spo0H (a sigma factor) to control the expression of some genes that are critical to the sporulation process.</text>
</comment>
<proteinExistence type="predicted"/>
<dbReference type="InterPro" id="IPR046947">
    <property type="entry name" value="LytR-like"/>
</dbReference>
<dbReference type="Proteomes" id="UP001546774">
    <property type="component" value="Unassembled WGS sequence"/>
</dbReference>
<dbReference type="PROSITE" id="PS50110">
    <property type="entry name" value="RESPONSE_REGULATORY"/>
    <property type="match status" value="1"/>
</dbReference>
<organism evidence="6 7">
    <name type="scientific">Lachnospira intestinalis</name>
    <dbReference type="NCBI Taxonomy" id="3133158"/>
    <lineage>
        <taxon>Bacteria</taxon>
        <taxon>Bacillati</taxon>
        <taxon>Bacillota</taxon>
        <taxon>Clostridia</taxon>
        <taxon>Lachnospirales</taxon>
        <taxon>Lachnospiraceae</taxon>
        <taxon>Lachnospira</taxon>
    </lineage>
</organism>
<dbReference type="InterPro" id="IPR007492">
    <property type="entry name" value="LytTR_DNA-bd_dom"/>
</dbReference>
<evidence type="ECO:0000313" key="7">
    <source>
        <dbReference type="Proteomes" id="UP001546774"/>
    </source>
</evidence>
<dbReference type="SMART" id="SM00448">
    <property type="entry name" value="REC"/>
    <property type="match status" value="1"/>
</dbReference>
<reference evidence="6" key="1">
    <citation type="submission" date="2024-03" db="EMBL/GenBank/DDBJ databases">
        <title>Human intestinal bacterial collection.</title>
        <authorList>
            <person name="Pauvert C."/>
            <person name="Hitch T.C.A."/>
            <person name="Clavel T."/>
        </authorList>
    </citation>
    <scope>NUCLEOTIDE SEQUENCE [LARGE SCALE GENOMIC DNA]</scope>
    <source>
        <strain evidence="6">CLA-AA-H89B</strain>
    </source>
</reference>
<dbReference type="Pfam" id="PF00072">
    <property type="entry name" value="Response_reg"/>
    <property type="match status" value="1"/>
</dbReference>
<comment type="caution">
    <text evidence="6">The sequence shown here is derived from an EMBL/GenBank/DDBJ whole genome shotgun (WGS) entry which is preliminary data.</text>
</comment>
<dbReference type="PROSITE" id="PS50930">
    <property type="entry name" value="HTH_LYTTR"/>
    <property type="match status" value="1"/>
</dbReference>
<evidence type="ECO:0000256" key="2">
    <source>
        <dbReference type="ARBA" id="ARBA00024867"/>
    </source>
</evidence>
<dbReference type="InterPro" id="IPR011006">
    <property type="entry name" value="CheY-like_superfamily"/>
</dbReference>
<evidence type="ECO:0000259" key="4">
    <source>
        <dbReference type="PROSITE" id="PS50110"/>
    </source>
</evidence>
<dbReference type="PANTHER" id="PTHR37299:SF4">
    <property type="entry name" value="TRANSCRIPTIONAL REGULATOR"/>
    <property type="match status" value="1"/>
</dbReference>
<accession>A0ABV1H8K7</accession>
<dbReference type="InterPro" id="IPR001789">
    <property type="entry name" value="Sig_transdc_resp-reg_receiver"/>
</dbReference>
<dbReference type="SUPFAM" id="SSF52172">
    <property type="entry name" value="CheY-like"/>
    <property type="match status" value="1"/>
</dbReference>
<sequence>MFNIAVCDDMKEITAQLVQIAEQQSMKQIQTVKGFYSGGQLMEYMAKNNVDLLFLDIELGDMTGIDISRKIRKEDHNDTMQIVYMTGKEGYERELFDFQPLNFLAKPLNEAKVRECIAMAYGKWTVRKHKFYYRKSYQVYAVSVGRIISFETDKRYILMTTTEGEERFRATMEQIEEQVRHHGFLKINQAVILNMEYIRQFHKDRIQMSNGKIYYTSRSYQKEAQRTYLKFMD</sequence>
<dbReference type="Pfam" id="PF04397">
    <property type="entry name" value="LytTR"/>
    <property type="match status" value="1"/>
</dbReference>
<dbReference type="GO" id="GO:0003677">
    <property type="term" value="F:DNA binding"/>
    <property type="evidence" value="ECO:0007669"/>
    <property type="project" value="UniProtKB-KW"/>
</dbReference>
<feature type="domain" description="Response regulatory" evidence="4">
    <location>
        <begin position="3"/>
        <end position="121"/>
    </location>
</feature>
<keyword evidence="3" id="KW-0597">Phosphoprotein</keyword>
<dbReference type="Gene3D" id="2.40.50.1020">
    <property type="entry name" value="LytTr DNA-binding domain"/>
    <property type="match status" value="1"/>
</dbReference>
<gene>
    <name evidence="6" type="ORF">WMO37_12455</name>
</gene>
<dbReference type="SMART" id="SM00850">
    <property type="entry name" value="LytTR"/>
    <property type="match status" value="1"/>
</dbReference>
<keyword evidence="7" id="KW-1185">Reference proteome</keyword>
<feature type="domain" description="HTH LytTR-type" evidence="5">
    <location>
        <begin position="131"/>
        <end position="230"/>
    </location>
</feature>
<keyword evidence="6" id="KW-0238">DNA-binding</keyword>
<evidence type="ECO:0000256" key="1">
    <source>
        <dbReference type="ARBA" id="ARBA00018672"/>
    </source>
</evidence>
<evidence type="ECO:0000259" key="5">
    <source>
        <dbReference type="PROSITE" id="PS50930"/>
    </source>
</evidence>